<comment type="caution">
    <text evidence="1">The sequence shown here is derived from an EMBL/GenBank/DDBJ whole genome shotgun (WGS) entry which is preliminary data.</text>
</comment>
<evidence type="ECO:0000313" key="2">
    <source>
        <dbReference type="Proteomes" id="UP001147700"/>
    </source>
</evidence>
<proteinExistence type="predicted"/>
<sequence length="398" mass="42915">MALTYTIVLAGAAARRRVITRLGFTRDRFDRSGEVWRGRFDELGLSIALESGRHGRFQCGPWEFNPDRYLCVEIELDAERLGTAVAHVAALTERVLETGEEPVAVIAFGAVMVLTREGTLRRHEATWPGLYPAEPVDPAVLAPVVEGLPHERGAVEALADTLIASATPLTRREAEAVVALGAATGADPARVTSVRALSSPAERVVFDAIVTQFHANTVVALDERVLEQGDATAQDWTLGWGPVLARAAARQLLEIAADPAHPLREPLNDTAWLHWFDGELGPLGHALAQRIGDRVQALTAAAEAAIVSAFTRSFNGDDTDDEDDAGIAAGQILQRCDRESALAAARWLRVAADHAADPLIGRVEAASGFDWSGDERARARFQAVAREIADQLEMEPLI</sequence>
<evidence type="ECO:0008006" key="3">
    <source>
        <dbReference type="Google" id="ProtNLM"/>
    </source>
</evidence>
<dbReference type="Proteomes" id="UP001147700">
    <property type="component" value="Unassembled WGS sequence"/>
</dbReference>
<name>A0ABT4RQA1_9ACTN</name>
<protein>
    <recommendedName>
        <fullName evidence="3">DUF4192 family protein</fullName>
    </recommendedName>
</protein>
<accession>A0ABT4RQA1</accession>
<dbReference type="EMBL" id="JAPCID010000044">
    <property type="protein sequence ID" value="MDA0140753.1"/>
    <property type="molecule type" value="Genomic_DNA"/>
</dbReference>
<reference evidence="1" key="1">
    <citation type="submission" date="2022-10" db="EMBL/GenBank/DDBJ databases">
        <title>The WGS of Solirubrobacter sp. CPCC 204708.</title>
        <authorList>
            <person name="Jiang Z."/>
        </authorList>
    </citation>
    <scope>NUCLEOTIDE SEQUENCE</scope>
    <source>
        <strain evidence="1">CPCC 204708</strain>
    </source>
</reference>
<organism evidence="1 2">
    <name type="scientific">Solirubrobacter deserti</name>
    <dbReference type="NCBI Taxonomy" id="2282478"/>
    <lineage>
        <taxon>Bacteria</taxon>
        <taxon>Bacillati</taxon>
        <taxon>Actinomycetota</taxon>
        <taxon>Thermoleophilia</taxon>
        <taxon>Solirubrobacterales</taxon>
        <taxon>Solirubrobacteraceae</taxon>
        <taxon>Solirubrobacter</taxon>
    </lineage>
</organism>
<gene>
    <name evidence="1" type="ORF">OJ962_24870</name>
</gene>
<evidence type="ECO:0000313" key="1">
    <source>
        <dbReference type="EMBL" id="MDA0140753.1"/>
    </source>
</evidence>
<keyword evidence="2" id="KW-1185">Reference proteome</keyword>
<dbReference type="RefSeq" id="WP_202958139.1">
    <property type="nucleotide sequence ID" value="NZ_JAPCID010000044.1"/>
</dbReference>